<reference evidence="1" key="1">
    <citation type="submission" date="2021-06" db="EMBL/GenBank/DDBJ databases">
        <authorList>
            <person name="Kallberg Y."/>
            <person name="Tangrot J."/>
            <person name="Rosling A."/>
        </authorList>
    </citation>
    <scope>NUCLEOTIDE SEQUENCE</scope>
    <source>
        <strain evidence="1">IL203A</strain>
    </source>
</reference>
<proteinExistence type="predicted"/>
<comment type="caution">
    <text evidence="1">The sequence shown here is derived from an EMBL/GenBank/DDBJ whole genome shotgun (WGS) entry which is preliminary data.</text>
</comment>
<evidence type="ECO:0000313" key="2">
    <source>
        <dbReference type="Proteomes" id="UP000789702"/>
    </source>
</evidence>
<protein>
    <submittedName>
        <fullName evidence="1">3486_t:CDS:1</fullName>
    </submittedName>
</protein>
<organism evidence="1 2">
    <name type="scientific">Dentiscutata heterogama</name>
    <dbReference type="NCBI Taxonomy" id="1316150"/>
    <lineage>
        <taxon>Eukaryota</taxon>
        <taxon>Fungi</taxon>
        <taxon>Fungi incertae sedis</taxon>
        <taxon>Mucoromycota</taxon>
        <taxon>Glomeromycotina</taxon>
        <taxon>Glomeromycetes</taxon>
        <taxon>Diversisporales</taxon>
        <taxon>Gigasporaceae</taxon>
        <taxon>Dentiscutata</taxon>
    </lineage>
</organism>
<accession>A0ACA9N705</accession>
<evidence type="ECO:0000313" key="1">
    <source>
        <dbReference type="EMBL" id="CAG8639222.1"/>
    </source>
</evidence>
<gene>
    <name evidence="1" type="ORF">DHETER_LOCUS8763</name>
</gene>
<dbReference type="EMBL" id="CAJVPU010014332">
    <property type="protein sequence ID" value="CAG8639222.1"/>
    <property type="molecule type" value="Genomic_DNA"/>
</dbReference>
<name>A0ACA9N705_9GLOM</name>
<sequence length="185" mass="21853">MEEIVFEDYDQANEFIDYKKWIERIERGVDKTVSEIQSEFKEIVVRWFEFDDEYDLVIDLLKETGDRKYLFDTKDKKRFGEYDVIDFGKICKKMKSDGVVITNFYCTNSAKRKARELGMLLTDPQRAKVKIDVFLENLRSCVEVSEIESDISKNEVVSMEITSDYLRIVKMTISDDEDQEKNNGI</sequence>
<keyword evidence="2" id="KW-1185">Reference proteome</keyword>
<dbReference type="Proteomes" id="UP000789702">
    <property type="component" value="Unassembled WGS sequence"/>
</dbReference>